<feature type="transmembrane region" description="Helical" evidence="1">
    <location>
        <begin position="89"/>
        <end position="108"/>
    </location>
</feature>
<keyword evidence="1" id="KW-0472">Membrane</keyword>
<feature type="transmembrane region" description="Helical" evidence="1">
    <location>
        <begin position="120"/>
        <end position="139"/>
    </location>
</feature>
<protein>
    <submittedName>
        <fullName evidence="2">Uncharacterized protein</fullName>
    </submittedName>
</protein>
<reference evidence="2" key="1">
    <citation type="submission" date="2022-10" db="EMBL/GenBank/DDBJ databases">
        <title>Complete genome of Methanoculleus submarinus DSM 15122.</title>
        <authorList>
            <person name="Chen S.-C."/>
            <person name="Lai S.-J."/>
            <person name="You Y.-T."/>
        </authorList>
    </citation>
    <scope>NUCLEOTIDE SEQUENCE</scope>
    <source>
        <strain evidence="2">DSM 15122</strain>
    </source>
</reference>
<sequence>MTTETEKKPDRTVGVLGALFGVFLYYVWIAVLMAILFTFFAEPNAMGAFIVKFPQMVQIWLNAGMLPVFIILGYHLFARDTMPEAERLLGRTVLAASASGFLLWLLVLAALEVSGVAVEYPYYVAGGYVVMLILGVFFWKTWSRGV</sequence>
<dbReference type="EMBL" id="CP109831">
    <property type="protein sequence ID" value="UYU18590.1"/>
    <property type="molecule type" value="Genomic_DNA"/>
</dbReference>
<dbReference type="Proteomes" id="UP001156196">
    <property type="component" value="Chromosome"/>
</dbReference>
<name>A0AAX3E932_9EURY</name>
<keyword evidence="1" id="KW-1133">Transmembrane helix</keyword>
<dbReference type="AlphaFoldDB" id="A0AAX3E932"/>
<feature type="transmembrane region" description="Helical" evidence="1">
    <location>
        <begin position="59"/>
        <end position="77"/>
    </location>
</feature>
<proteinExistence type="predicted"/>
<gene>
    <name evidence="2" type="ORF">OH143_00440</name>
</gene>
<evidence type="ECO:0000313" key="2">
    <source>
        <dbReference type="EMBL" id="UYU18590.1"/>
    </source>
</evidence>
<feature type="transmembrane region" description="Helical" evidence="1">
    <location>
        <begin position="12"/>
        <end position="39"/>
    </location>
</feature>
<keyword evidence="3" id="KW-1185">Reference proteome</keyword>
<dbReference type="GeneID" id="76729314"/>
<dbReference type="GeneID" id="4848361"/>
<organism evidence="2 3">
    <name type="scientific">Methanoculleus submarinus</name>
    <dbReference type="NCBI Taxonomy" id="204050"/>
    <lineage>
        <taxon>Archaea</taxon>
        <taxon>Methanobacteriati</taxon>
        <taxon>Methanobacteriota</taxon>
        <taxon>Stenosarchaea group</taxon>
        <taxon>Methanomicrobia</taxon>
        <taxon>Methanomicrobiales</taxon>
        <taxon>Methanomicrobiaceae</taxon>
        <taxon>Methanoculleus</taxon>
    </lineage>
</organism>
<dbReference type="RefSeq" id="WP_011844085.1">
    <property type="nucleotide sequence ID" value="NZ_CP109831.1"/>
</dbReference>
<evidence type="ECO:0000313" key="3">
    <source>
        <dbReference type="Proteomes" id="UP001156196"/>
    </source>
</evidence>
<dbReference type="KEGG" id="msum:OH143_00440"/>
<evidence type="ECO:0000256" key="1">
    <source>
        <dbReference type="SAM" id="Phobius"/>
    </source>
</evidence>
<accession>A0AAX3E932</accession>
<keyword evidence="1" id="KW-0812">Transmembrane</keyword>